<dbReference type="Gene3D" id="3.40.50.80">
    <property type="entry name" value="Nucleotide-binding domain of ferredoxin-NADP reductase (FNR) module"/>
    <property type="match status" value="1"/>
</dbReference>
<proteinExistence type="inferred from homology"/>
<dbReference type="GO" id="GO:0016491">
    <property type="term" value="F:oxidoreductase activity"/>
    <property type="evidence" value="ECO:0007669"/>
    <property type="project" value="InterPro"/>
</dbReference>
<dbReference type="PANTHER" id="PTHR30157:SF0">
    <property type="entry name" value="NADPH-DEPENDENT FERRIC-CHELATE REDUCTASE"/>
    <property type="match status" value="1"/>
</dbReference>
<evidence type="ECO:0000256" key="1">
    <source>
        <dbReference type="ARBA" id="ARBA00035644"/>
    </source>
</evidence>
<dbReference type="EMBL" id="RPDH01000003">
    <property type="protein sequence ID" value="RPE05755.1"/>
    <property type="molecule type" value="Genomic_DNA"/>
</dbReference>
<dbReference type="OrthoDB" id="9814826at2"/>
<organism evidence="3 4">
    <name type="scientific">Chitinophaga lutea</name>
    <dbReference type="NCBI Taxonomy" id="2488634"/>
    <lineage>
        <taxon>Bacteria</taxon>
        <taxon>Pseudomonadati</taxon>
        <taxon>Bacteroidota</taxon>
        <taxon>Chitinophagia</taxon>
        <taxon>Chitinophagales</taxon>
        <taxon>Chitinophagaceae</taxon>
        <taxon>Chitinophaga</taxon>
    </lineage>
</organism>
<dbReference type="Proteomes" id="UP000278351">
    <property type="component" value="Unassembled WGS sequence"/>
</dbReference>
<feature type="domain" description="FAD-binding FR-type" evidence="2">
    <location>
        <begin position="18"/>
        <end position="114"/>
    </location>
</feature>
<dbReference type="InterPro" id="IPR013113">
    <property type="entry name" value="SIP_FAD-bd"/>
</dbReference>
<dbReference type="CDD" id="cd06193">
    <property type="entry name" value="siderophore_interacting"/>
    <property type="match status" value="1"/>
</dbReference>
<reference evidence="3 4" key="1">
    <citation type="submission" date="2018-11" db="EMBL/GenBank/DDBJ databases">
        <title>Chitinophaga lutea sp.nov., isolate from arsenic contaminated soil.</title>
        <authorList>
            <person name="Zong Y."/>
        </authorList>
    </citation>
    <scope>NUCLEOTIDE SEQUENCE [LARGE SCALE GENOMIC DNA]</scope>
    <source>
        <strain evidence="3 4">ZY74</strain>
    </source>
</reference>
<dbReference type="AlphaFoldDB" id="A0A3N4PCC6"/>
<dbReference type="Pfam" id="PF08021">
    <property type="entry name" value="FAD_binding_9"/>
    <property type="match status" value="1"/>
</dbReference>
<name>A0A3N4PCC6_9BACT</name>
<dbReference type="PANTHER" id="PTHR30157">
    <property type="entry name" value="FERRIC REDUCTASE, NADPH-DEPENDENT"/>
    <property type="match status" value="1"/>
</dbReference>
<comment type="caution">
    <text evidence="3">The sequence shown here is derived from an EMBL/GenBank/DDBJ whole genome shotgun (WGS) entry which is preliminary data.</text>
</comment>
<evidence type="ECO:0000313" key="3">
    <source>
        <dbReference type="EMBL" id="RPE05755.1"/>
    </source>
</evidence>
<dbReference type="Gene3D" id="2.40.30.10">
    <property type="entry name" value="Translation factors"/>
    <property type="match status" value="1"/>
</dbReference>
<protein>
    <submittedName>
        <fullName evidence="3">Siderophore-interacting protein</fullName>
    </submittedName>
</protein>
<dbReference type="SUPFAM" id="SSF63380">
    <property type="entry name" value="Riboflavin synthase domain-like"/>
    <property type="match status" value="1"/>
</dbReference>
<dbReference type="InterPro" id="IPR039261">
    <property type="entry name" value="FNR_nucleotide-bd"/>
</dbReference>
<sequence>MPRLPKWMNDAVETLLASKFLEVKVVAISYPAPAVKKVRFEGYCEAMHYYIGYAVAFRVNALDYRNYTPVMVDDDTFDIVFHLHGKGPGSLFASRLEVGQAIRMLMPRGRKMFRPAAAHFVFGDETSLGLFQAIRQEAGIRQQAFAGLLELDGDNRDAAAMLQLPYIAKENPAAMAAALDTHFAKGAVAGESMYYLTGNARSIQACRKLLRERGVDNGRILTQPYWVEGKRGL</sequence>
<dbReference type="InterPro" id="IPR039374">
    <property type="entry name" value="SIP_fam"/>
</dbReference>
<dbReference type="PROSITE" id="PS51384">
    <property type="entry name" value="FAD_FR"/>
    <property type="match status" value="1"/>
</dbReference>
<accession>A0A3N4PCC6</accession>
<keyword evidence="4" id="KW-1185">Reference proteome</keyword>
<dbReference type="InterPro" id="IPR017927">
    <property type="entry name" value="FAD-bd_FR_type"/>
</dbReference>
<dbReference type="Pfam" id="PF04954">
    <property type="entry name" value="SIP"/>
    <property type="match status" value="1"/>
</dbReference>
<dbReference type="RefSeq" id="WP_123849408.1">
    <property type="nucleotide sequence ID" value="NZ_RPDH01000003.1"/>
</dbReference>
<dbReference type="InterPro" id="IPR017938">
    <property type="entry name" value="Riboflavin_synthase-like_b-brl"/>
</dbReference>
<evidence type="ECO:0000313" key="4">
    <source>
        <dbReference type="Proteomes" id="UP000278351"/>
    </source>
</evidence>
<evidence type="ECO:0000259" key="2">
    <source>
        <dbReference type="PROSITE" id="PS51384"/>
    </source>
</evidence>
<dbReference type="InterPro" id="IPR007037">
    <property type="entry name" value="SIP_rossman_dom"/>
</dbReference>
<gene>
    <name evidence="3" type="ORF">EGT74_25670</name>
</gene>
<comment type="similarity">
    <text evidence="1">Belongs to the SIP oxidoreductase family.</text>
</comment>